<dbReference type="PANTHER" id="PTHR46910">
    <property type="entry name" value="TRANSCRIPTION FACTOR PDR1"/>
    <property type="match status" value="1"/>
</dbReference>
<evidence type="ECO:0000313" key="6">
    <source>
        <dbReference type="EMBL" id="KXN74782.1"/>
    </source>
</evidence>
<proteinExistence type="predicted"/>
<dbReference type="InterPro" id="IPR036864">
    <property type="entry name" value="Zn2-C6_fun-type_DNA-bd_sf"/>
</dbReference>
<keyword evidence="3" id="KW-0238">DNA-binding</keyword>
<keyword evidence="7" id="KW-1185">Reference proteome</keyword>
<dbReference type="Gene3D" id="4.10.240.10">
    <property type="entry name" value="Zn(2)-C6 fungal-type DNA-binding domain"/>
    <property type="match status" value="1"/>
</dbReference>
<dbReference type="PROSITE" id="PS50048">
    <property type="entry name" value="ZN2_CY6_FUNGAL_2"/>
    <property type="match status" value="1"/>
</dbReference>
<organism evidence="6 7">
    <name type="scientific">Conidiobolus coronatus (strain ATCC 28846 / CBS 209.66 / NRRL 28638)</name>
    <name type="common">Delacroixia coronata</name>
    <dbReference type="NCBI Taxonomy" id="796925"/>
    <lineage>
        <taxon>Eukaryota</taxon>
        <taxon>Fungi</taxon>
        <taxon>Fungi incertae sedis</taxon>
        <taxon>Zoopagomycota</taxon>
        <taxon>Entomophthoromycotina</taxon>
        <taxon>Entomophthoromycetes</taxon>
        <taxon>Entomophthorales</taxon>
        <taxon>Ancylistaceae</taxon>
        <taxon>Conidiobolus</taxon>
    </lineage>
</organism>
<dbReference type="Proteomes" id="UP000070444">
    <property type="component" value="Unassembled WGS sequence"/>
</dbReference>
<dbReference type="GO" id="GO:0003677">
    <property type="term" value="F:DNA binding"/>
    <property type="evidence" value="ECO:0007669"/>
    <property type="project" value="UniProtKB-KW"/>
</dbReference>
<evidence type="ECO:0000313" key="7">
    <source>
        <dbReference type="Proteomes" id="UP000070444"/>
    </source>
</evidence>
<sequence length="495" mass="57565">MLSCDECRIAKKKCDRNTPCSRCAEKKLSCQYTAKKYKHEVVPKRLKLELRLKRLEESLLNFIEDEHGVKVELPKFEQSVLPKYGFSSSNKESVSPLGSSSGPSSSSSAIPIIRTTINTDPKDQINFNIPLPYLETLLQTYIESVHLFYPFVNIEYVNYLFTTNPHASILLNVLYLVGEVTQNRLNNINPITLFESSYFYQVTRWLIKLKEDTVDLEIVQALFLLGKLELELGYSYLSNRHIIDGVKKLQMMNKDQENQDWKNTWAIACKIDTVTEVSSNMPSLIKLKSQHFLESQSSLYTSDDPSQLLNICIMWAYLMQQLHHLRKQVDAKTINVNDFLESFHDISQYLKSHPFYKIEAVQFLQSFRNHTYFSGYLSNFIIYNLRIINFRQTVRIFMDDNDISEEIKNSPMLELSRPSIVNLCTILCSGDSELQQAIDKYIKLDYSFILAYYTLYVAADDTISAICKKKFDESIEYWPSLTMIQKYQRPCNSRT</sequence>
<dbReference type="Pfam" id="PF00172">
    <property type="entry name" value="Zn_clus"/>
    <property type="match status" value="1"/>
</dbReference>
<dbReference type="InterPro" id="IPR001138">
    <property type="entry name" value="Zn2Cys6_DnaBD"/>
</dbReference>
<comment type="subcellular location">
    <subcellularLocation>
        <location evidence="1">Nucleus</location>
    </subcellularLocation>
</comment>
<dbReference type="GO" id="GO:0005634">
    <property type="term" value="C:nucleus"/>
    <property type="evidence" value="ECO:0007669"/>
    <property type="project" value="UniProtKB-SubCell"/>
</dbReference>
<reference evidence="6 7" key="1">
    <citation type="journal article" date="2015" name="Genome Biol. Evol.">
        <title>Phylogenomic analyses indicate that early fungi evolved digesting cell walls of algal ancestors of land plants.</title>
        <authorList>
            <person name="Chang Y."/>
            <person name="Wang S."/>
            <person name="Sekimoto S."/>
            <person name="Aerts A.L."/>
            <person name="Choi C."/>
            <person name="Clum A."/>
            <person name="LaButti K.M."/>
            <person name="Lindquist E.A."/>
            <person name="Yee Ngan C."/>
            <person name="Ohm R.A."/>
            <person name="Salamov A.A."/>
            <person name="Grigoriev I.V."/>
            <person name="Spatafora J.W."/>
            <person name="Berbee M.L."/>
        </authorList>
    </citation>
    <scope>NUCLEOTIDE SEQUENCE [LARGE SCALE GENOMIC DNA]</scope>
    <source>
        <strain evidence="6 7">NRRL 28638</strain>
    </source>
</reference>
<accession>A0A137PIG4</accession>
<dbReference type="PROSITE" id="PS00463">
    <property type="entry name" value="ZN2_CY6_FUNGAL_1"/>
    <property type="match status" value="1"/>
</dbReference>
<dbReference type="OrthoDB" id="2441642at2759"/>
<dbReference type="EMBL" id="KQ964420">
    <property type="protein sequence ID" value="KXN74782.1"/>
    <property type="molecule type" value="Genomic_DNA"/>
</dbReference>
<dbReference type="CDD" id="cd12148">
    <property type="entry name" value="fungal_TF_MHR"/>
    <property type="match status" value="1"/>
</dbReference>
<dbReference type="STRING" id="796925.A0A137PIG4"/>
<dbReference type="GO" id="GO:0000981">
    <property type="term" value="F:DNA-binding transcription factor activity, RNA polymerase II-specific"/>
    <property type="evidence" value="ECO:0007669"/>
    <property type="project" value="InterPro"/>
</dbReference>
<dbReference type="PANTHER" id="PTHR46910:SF3">
    <property type="entry name" value="HALOTOLERANCE PROTEIN 9-RELATED"/>
    <property type="match status" value="1"/>
</dbReference>
<evidence type="ECO:0000256" key="1">
    <source>
        <dbReference type="ARBA" id="ARBA00004123"/>
    </source>
</evidence>
<keyword evidence="4" id="KW-0539">Nucleus</keyword>
<dbReference type="InterPro" id="IPR050987">
    <property type="entry name" value="AtrR-like"/>
</dbReference>
<name>A0A137PIG4_CONC2</name>
<evidence type="ECO:0000256" key="3">
    <source>
        <dbReference type="ARBA" id="ARBA00023125"/>
    </source>
</evidence>
<evidence type="ECO:0000256" key="2">
    <source>
        <dbReference type="ARBA" id="ARBA00022723"/>
    </source>
</evidence>
<gene>
    <name evidence="6" type="ORF">CONCODRAFT_76667</name>
</gene>
<dbReference type="CDD" id="cd00067">
    <property type="entry name" value="GAL4"/>
    <property type="match status" value="1"/>
</dbReference>
<feature type="domain" description="Zn(2)-C6 fungal-type" evidence="5">
    <location>
        <begin position="3"/>
        <end position="32"/>
    </location>
</feature>
<evidence type="ECO:0000256" key="4">
    <source>
        <dbReference type="ARBA" id="ARBA00023242"/>
    </source>
</evidence>
<dbReference type="SUPFAM" id="SSF57701">
    <property type="entry name" value="Zn2/Cys6 DNA-binding domain"/>
    <property type="match status" value="1"/>
</dbReference>
<keyword evidence="2" id="KW-0479">Metal-binding</keyword>
<protein>
    <recommendedName>
        <fullName evidence="5">Zn(2)-C6 fungal-type domain-containing protein</fullName>
    </recommendedName>
</protein>
<dbReference type="SMART" id="SM00066">
    <property type="entry name" value="GAL4"/>
    <property type="match status" value="1"/>
</dbReference>
<dbReference type="AlphaFoldDB" id="A0A137PIG4"/>
<evidence type="ECO:0000259" key="5">
    <source>
        <dbReference type="PROSITE" id="PS50048"/>
    </source>
</evidence>
<dbReference type="GO" id="GO:0008270">
    <property type="term" value="F:zinc ion binding"/>
    <property type="evidence" value="ECO:0007669"/>
    <property type="project" value="InterPro"/>
</dbReference>